<keyword evidence="3" id="KW-0804">Transcription</keyword>
<keyword evidence="7" id="KW-1185">Reference proteome</keyword>
<feature type="DNA-binding region" description="H-T-H motif" evidence="4">
    <location>
        <begin position="65"/>
        <end position="84"/>
    </location>
</feature>
<dbReference type="GO" id="GO:0000976">
    <property type="term" value="F:transcription cis-regulatory region binding"/>
    <property type="evidence" value="ECO:0007669"/>
    <property type="project" value="TreeGrafter"/>
</dbReference>
<dbReference type="RefSeq" id="WP_218403956.1">
    <property type="nucleotide sequence ID" value="NZ_JAGSPC010000001.1"/>
</dbReference>
<dbReference type="PANTHER" id="PTHR30055:SF234">
    <property type="entry name" value="HTH-TYPE TRANSCRIPTIONAL REGULATOR BETI"/>
    <property type="match status" value="1"/>
</dbReference>
<dbReference type="PANTHER" id="PTHR30055">
    <property type="entry name" value="HTH-TYPE TRANSCRIPTIONAL REGULATOR RUTR"/>
    <property type="match status" value="1"/>
</dbReference>
<evidence type="ECO:0000256" key="1">
    <source>
        <dbReference type="ARBA" id="ARBA00023015"/>
    </source>
</evidence>
<dbReference type="Pfam" id="PF00440">
    <property type="entry name" value="TetR_N"/>
    <property type="match status" value="1"/>
</dbReference>
<evidence type="ECO:0000259" key="5">
    <source>
        <dbReference type="PROSITE" id="PS50977"/>
    </source>
</evidence>
<evidence type="ECO:0000256" key="4">
    <source>
        <dbReference type="PROSITE-ProRule" id="PRU00335"/>
    </source>
</evidence>
<keyword evidence="2 4" id="KW-0238">DNA-binding</keyword>
<evidence type="ECO:0000256" key="2">
    <source>
        <dbReference type="ARBA" id="ARBA00023125"/>
    </source>
</evidence>
<dbReference type="InterPro" id="IPR050109">
    <property type="entry name" value="HTH-type_TetR-like_transc_reg"/>
</dbReference>
<gene>
    <name evidence="6" type="ORF">KCG46_03610</name>
</gene>
<comment type="caution">
    <text evidence="6">The sequence shown here is derived from an EMBL/GenBank/DDBJ whole genome shotgun (WGS) entry which is preliminary data.</text>
</comment>
<dbReference type="Proteomes" id="UP001138681">
    <property type="component" value="Unassembled WGS sequence"/>
</dbReference>
<sequence>MIQRPIRYHPFDLAALDSLSAFVIAEAMASKAQKSRTRLDPAERRRSILDHAAEMVGRDGVAAISMDSIAQAAGVSKSLVYNYFPNLEVLLSELLERELRMLRREQNEAAKGAETFEGLVRGITHAYIKYIDERGLIIDRLQAEPSLSAVHDPTEYGRDAAVDYLAEIIGKHLDLPPDIAQAGVDISFGLPASAGMYLLRDQSRHTMSWQQVEDITVKMIVGAILSLKDDYIRNQQSLPSE</sequence>
<dbReference type="AlphaFoldDB" id="A0A9X1F3J6"/>
<protein>
    <submittedName>
        <fullName evidence="6">TetR/AcrR family transcriptional regulator</fullName>
    </submittedName>
</protein>
<dbReference type="GO" id="GO:0003700">
    <property type="term" value="F:DNA-binding transcription factor activity"/>
    <property type="evidence" value="ECO:0007669"/>
    <property type="project" value="TreeGrafter"/>
</dbReference>
<dbReference type="PROSITE" id="PS50977">
    <property type="entry name" value="HTH_TETR_2"/>
    <property type="match status" value="1"/>
</dbReference>
<dbReference type="InterPro" id="IPR001647">
    <property type="entry name" value="HTH_TetR"/>
</dbReference>
<evidence type="ECO:0000313" key="7">
    <source>
        <dbReference type="Proteomes" id="UP001138681"/>
    </source>
</evidence>
<feature type="domain" description="HTH tetR-type" evidence="5">
    <location>
        <begin position="42"/>
        <end position="102"/>
    </location>
</feature>
<organism evidence="6 7">
    <name type="scientific">Erythrobacter crassostreae</name>
    <dbReference type="NCBI Taxonomy" id="2828328"/>
    <lineage>
        <taxon>Bacteria</taxon>
        <taxon>Pseudomonadati</taxon>
        <taxon>Pseudomonadota</taxon>
        <taxon>Alphaproteobacteria</taxon>
        <taxon>Sphingomonadales</taxon>
        <taxon>Erythrobacteraceae</taxon>
        <taxon>Erythrobacter/Porphyrobacter group</taxon>
        <taxon>Erythrobacter</taxon>
    </lineage>
</organism>
<evidence type="ECO:0000313" key="6">
    <source>
        <dbReference type="EMBL" id="MBV7258663.1"/>
    </source>
</evidence>
<name>A0A9X1F3J6_9SPHN</name>
<accession>A0A9X1F3J6</accession>
<proteinExistence type="predicted"/>
<reference evidence="6" key="1">
    <citation type="submission" date="2021-04" db="EMBL/GenBank/DDBJ databases">
        <authorList>
            <person name="Pira H."/>
            <person name="Risdian C."/>
            <person name="Wink J."/>
        </authorList>
    </citation>
    <scope>NUCLEOTIDE SEQUENCE</scope>
    <source>
        <strain evidence="6">WH158</strain>
    </source>
</reference>
<keyword evidence="1" id="KW-0805">Transcription regulation</keyword>
<dbReference type="EMBL" id="JAGSPC010000001">
    <property type="protein sequence ID" value="MBV7258663.1"/>
    <property type="molecule type" value="Genomic_DNA"/>
</dbReference>
<evidence type="ECO:0000256" key="3">
    <source>
        <dbReference type="ARBA" id="ARBA00023163"/>
    </source>
</evidence>